<dbReference type="InterPro" id="IPR017850">
    <property type="entry name" value="Alkaline_phosphatase_core_sf"/>
</dbReference>
<dbReference type="Proteomes" id="UP001215398">
    <property type="component" value="Unassembled WGS sequence"/>
</dbReference>
<dbReference type="SUPFAM" id="SSF49899">
    <property type="entry name" value="Concanavalin A-like lectins/glucanases"/>
    <property type="match status" value="1"/>
</dbReference>
<dbReference type="Pfam" id="PF13385">
    <property type="entry name" value="Laminin_G_3"/>
    <property type="match status" value="1"/>
</dbReference>
<proteinExistence type="predicted"/>
<keyword evidence="2" id="KW-1185">Reference proteome</keyword>
<evidence type="ECO:0000313" key="1">
    <source>
        <dbReference type="EMBL" id="MDC7135669.1"/>
    </source>
</evidence>
<dbReference type="EMBL" id="JAQPYS010000033">
    <property type="protein sequence ID" value="MDC7135669.1"/>
    <property type="molecule type" value="Genomic_DNA"/>
</dbReference>
<dbReference type="RefSeq" id="WP_195532376.1">
    <property type="nucleotide sequence ID" value="NZ_JAQPYS010000033.1"/>
</dbReference>
<comment type="caution">
    <text evidence="1">The sequence shown here is derived from an EMBL/GenBank/DDBJ whole genome shotgun (WGS) entry which is preliminary data.</text>
</comment>
<gene>
    <name evidence="1" type="ORF">PQG98_04815</name>
</gene>
<name>A0ABT5H5B2_9BACE</name>
<dbReference type="Gene3D" id="2.60.120.200">
    <property type="match status" value="1"/>
</dbReference>
<accession>A0ABT5H5B2</accession>
<protein>
    <submittedName>
        <fullName evidence="1">Alkaline phosphatase family protein</fullName>
    </submittedName>
</protein>
<organism evidence="1 2">
    <name type="scientific">Bacteroides zhangwenhongii</name>
    <dbReference type="NCBI Taxonomy" id="2650157"/>
    <lineage>
        <taxon>Bacteria</taxon>
        <taxon>Pseudomonadati</taxon>
        <taxon>Bacteroidota</taxon>
        <taxon>Bacteroidia</taxon>
        <taxon>Bacteroidales</taxon>
        <taxon>Bacteroidaceae</taxon>
        <taxon>Bacteroides</taxon>
    </lineage>
</organism>
<reference evidence="1 2" key="1">
    <citation type="submission" date="2023-01" db="EMBL/GenBank/DDBJ databases">
        <title>Exploring GABA producing Bacteroides strains toward improving mental health.</title>
        <authorList>
            <person name="Yousuf B."/>
            <person name="Bouhlel N.E."/>
            <person name="Mottawea W."/>
            <person name="Hammami R."/>
        </authorList>
    </citation>
    <scope>NUCLEOTIDE SEQUENCE [LARGE SCALE GENOMIC DNA]</scope>
    <source>
        <strain evidence="1 2">UO.H1054</strain>
    </source>
</reference>
<dbReference type="InterPro" id="IPR013320">
    <property type="entry name" value="ConA-like_dom_sf"/>
</dbReference>
<dbReference type="Pfam" id="PF01663">
    <property type="entry name" value="Phosphodiest"/>
    <property type="match status" value="1"/>
</dbReference>
<evidence type="ECO:0000313" key="2">
    <source>
        <dbReference type="Proteomes" id="UP001215398"/>
    </source>
</evidence>
<dbReference type="InterPro" id="IPR002591">
    <property type="entry name" value="Phosphodiest/P_Trfase"/>
</dbReference>
<sequence>MIHKNIIKRLLASLPHLFMIGALAFITWSCNDTMEQMLKEDYPDNSSETYESGHVLLIVMDGASGKAVQQAYNISKTPNLRAMAPHSKYSFNGLADSKKDMVRFTNDRGWANVLTGVTSHGIGTTDEVTDTEKGIEQLYTPSLPVLLKQKNSKLVFSLYASTPSFYDAFKKDIDHAENAGDDNEVTEQVVGELQRSDKAPSDLIIAQFDGIRKAGQEEGFYIEQGGEIVATDGVVSAIQTVDGYIGQIMNALKSRPNFAGENWLVIITSNYGGEPIKETEATYYYDYLNRNTFTMMYNEKASTQLLLKPSSETLNYEYYTTVFSNKKYAQILDPTLFNMDTQEQKNSYTLQFMFMTTKVNSSGWWTFVSKGSGAYYPGKGWAVHAQYGNYNIDAGGRYYSNAPVNDGNWHVLTFVFDTEKKKLRIYTDGVMGSENSLPTTLNDVGDPLIIGHMKDSDPINGPFCVSNLQFYNVALPEDFIKKNCGKTRLEELKNEYWDNLLGYWPNDREEDFQKELIYDYSQYGDRNDDSHPNHMHWGNGEREWLTGSSFQQHVNPTPNESFYTAVFNTVDVPYQICQWLGIIVDRNWKLEGQGWPLDYSSMDKD</sequence>
<dbReference type="SUPFAM" id="SSF53649">
    <property type="entry name" value="Alkaline phosphatase-like"/>
    <property type="match status" value="1"/>
</dbReference>
<dbReference type="Gene3D" id="3.40.720.10">
    <property type="entry name" value="Alkaline Phosphatase, subunit A"/>
    <property type="match status" value="1"/>
</dbReference>